<comment type="caution">
    <text evidence="3">The sequence shown here is derived from an EMBL/GenBank/DDBJ whole genome shotgun (WGS) entry which is preliminary data.</text>
</comment>
<dbReference type="Pfam" id="PF10354">
    <property type="entry name" value="BMT5-like"/>
    <property type="match status" value="1"/>
</dbReference>
<dbReference type="EMBL" id="CAJNNW010026622">
    <property type="protein sequence ID" value="CAE8686668.1"/>
    <property type="molecule type" value="Genomic_DNA"/>
</dbReference>
<dbReference type="GO" id="GO:0070042">
    <property type="term" value="F:rRNA (uridine-N3-)-methyltransferase activity"/>
    <property type="evidence" value="ECO:0007669"/>
    <property type="project" value="InterPro"/>
</dbReference>
<feature type="region of interest" description="Disordered" evidence="1">
    <location>
        <begin position="1"/>
        <end position="28"/>
    </location>
</feature>
<sequence>MKQAEPKSAKAKEELLSEEEEDDEGVAEHLQDAVAGTLRLKRLLTQDIVDVAPSGKRRRREALPAFSAEQEAQISKLLKKWGMITNVVVRHVLEGCTKQELNAHMEGFWPDSSNEWRGPAELCAVHLAQCRERLGPGGSAMDCITAFRFPWKLDATADALMRKLSHKDLRYVLKTFDGTAPLADLVEMAAQEPPDEGVATGAAPEHALGSRAFGRFHRMELIDPTADAAVFGDANLGFALNLARHRNALGHVGRVIATTFENLETLRERYPEIDETIKELESYYSDVYHEVDCTRIAVDPRLKEFEHKFGAVYYNFPHAGAAWVDLVPGQTKVTGFYDSHPVVNWRHENLMKLFFRGLRYFVKPGGTVKVASNMGAVGVRFSYIIGSAVSNEFAHVETIPFLEWTLHRYGRAYGDRRDKNKRPVKGAGYNDQKALSDMVYTFEFKPSGKALPEQNIVLPPNFRTIQSCQDGPFKGLNGVQTLALAKQLHERFVKECSGIHVG</sequence>
<organism evidence="3 4">
    <name type="scientific">Polarella glacialis</name>
    <name type="common">Dinoflagellate</name>
    <dbReference type="NCBI Taxonomy" id="89957"/>
    <lineage>
        <taxon>Eukaryota</taxon>
        <taxon>Sar</taxon>
        <taxon>Alveolata</taxon>
        <taxon>Dinophyceae</taxon>
        <taxon>Suessiales</taxon>
        <taxon>Suessiaceae</taxon>
        <taxon>Polarella</taxon>
    </lineage>
</organism>
<proteinExistence type="predicted"/>
<dbReference type="InterPro" id="IPR019446">
    <property type="entry name" value="BMT5-like"/>
</dbReference>
<dbReference type="Proteomes" id="UP000626109">
    <property type="component" value="Unassembled WGS sequence"/>
</dbReference>
<feature type="domain" description="25S rRNA (uridine-N(3))-methyltransferase BMT5-like" evidence="2">
    <location>
        <begin position="232"/>
        <end position="409"/>
    </location>
</feature>
<name>A0A813JX51_POLGL</name>
<evidence type="ECO:0000313" key="3">
    <source>
        <dbReference type="EMBL" id="CAE8686668.1"/>
    </source>
</evidence>
<feature type="compositionally biased region" description="Acidic residues" evidence="1">
    <location>
        <begin position="16"/>
        <end position="25"/>
    </location>
</feature>
<feature type="compositionally biased region" description="Basic and acidic residues" evidence="1">
    <location>
        <begin position="1"/>
        <end position="15"/>
    </location>
</feature>
<evidence type="ECO:0000256" key="1">
    <source>
        <dbReference type="SAM" id="MobiDB-lite"/>
    </source>
</evidence>
<evidence type="ECO:0000313" key="4">
    <source>
        <dbReference type="Proteomes" id="UP000626109"/>
    </source>
</evidence>
<protein>
    <recommendedName>
        <fullName evidence="2">25S rRNA (uridine-N(3))-methyltransferase BMT5-like domain-containing protein</fullName>
    </recommendedName>
</protein>
<dbReference type="GO" id="GO:0070475">
    <property type="term" value="P:rRNA base methylation"/>
    <property type="evidence" value="ECO:0007669"/>
    <property type="project" value="InterPro"/>
</dbReference>
<gene>
    <name evidence="3" type="ORF">PGLA2088_LOCUS25091</name>
</gene>
<reference evidence="3" key="1">
    <citation type="submission" date="2021-02" db="EMBL/GenBank/DDBJ databases">
        <authorList>
            <person name="Dougan E. K."/>
            <person name="Rhodes N."/>
            <person name="Thang M."/>
            <person name="Chan C."/>
        </authorList>
    </citation>
    <scope>NUCLEOTIDE SEQUENCE</scope>
</reference>
<evidence type="ECO:0000259" key="2">
    <source>
        <dbReference type="Pfam" id="PF10354"/>
    </source>
</evidence>
<accession>A0A813JX51</accession>
<dbReference type="AlphaFoldDB" id="A0A813JX51"/>